<organism evidence="1 2">
    <name type="scientific">Austropuccinia psidii MF-1</name>
    <dbReference type="NCBI Taxonomy" id="1389203"/>
    <lineage>
        <taxon>Eukaryota</taxon>
        <taxon>Fungi</taxon>
        <taxon>Dikarya</taxon>
        <taxon>Basidiomycota</taxon>
        <taxon>Pucciniomycotina</taxon>
        <taxon>Pucciniomycetes</taxon>
        <taxon>Pucciniales</taxon>
        <taxon>Sphaerophragmiaceae</taxon>
        <taxon>Austropuccinia</taxon>
    </lineage>
</organism>
<dbReference type="AlphaFoldDB" id="A0A9Q3EYI0"/>
<dbReference type="EMBL" id="AVOT02034237">
    <property type="protein sequence ID" value="MBW0528292.1"/>
    <property type="molecule type" value="Genomic_DNA"/>
</dbReference>
<proteinExistence type="predicted"/>
<protein>
    <submittedName>
        <fullName evidence="1">Uncharacterized protein</fullName>
    </submittedName>
</protein>
<reference evidence="1" key="1">
    <citation type="submission" date="2021-03" db="EMBL/GenBank/DDBJ databases">
        <title>Draft genome sequence of rust myrtle Austropuccinia psidii MF-1, a brazilian biotype.</title>
        <authorList>
            <person name="Quecine M.C."/>
            <person name="Pachon D.M.R."/>
            <person name="Bonatelli M.L."/>
            <person name="Correr F.H."/>
            <person name="Franceschini L.M."/>
            <person name="Leite T.F."/>
            <person name="Margarido G.R.A."/>
            <person name="Almeida C.A."/>
            <person name="Ferrarezi J.A."/>
            <person name="Labate C.A."/>
        </authorList>
    </citation>
    <scope>NUCLEOTIDE SEQUENCE</scope>
    <source>
        <strain evidence="1">MF-1</strain>
    </source>
</reference>
<evidence type="ECO:0000313" key="2">
    <source>
        <dbReference type="Proteomes" id="UP000765509"/>
    </source>
</evidence>
<gene>
    <name evidence="1" type="ORF">O181_068007</name>
</gene>
<keyword evidence="2" id="KW-1185">Reference proteome</keyword>
<dbReference type="Proteomes" id="UP000765509">
    <property type="component" value="Unassembled WGS sequence"/>
</dbReference>
<accession>A0A9Q3EYI0</accession>
<comment type="caution">
    <text evidence="1">The sequence shown here is derived from an EMBL/GenBank/DDBJ whole genome shotgun (WGS) entry which is preliminary data.</text>
</comment>
<sequence>MGDSRASNSSQSLSRTFDTLLEILEAEVTAISVVKSDQLPTISRRDVPVSVQELVYGSKSERAVIYSKPLERENELISSSEEFLRPMKGRGPFNKLY</sequence>
<evidence type="ECO:0000313" key="1">
    <source>
        <dbReference type="EMBL" id="MBW0528292.1"/>
    </source>
</evidence>
<name>A0A9Q3EYI0_9BASI</name>